<dbReference type="Proteomes" id="UP000245207">
    <property type="component" value="Unassembled WGS sequence"/>
</dbReference>
<evidence type="ECO:0000256" key="5">
    <source>
        <dbReference type="ARBA" id="ARBA00023274"/>
    </source>
</evidence>
<dbReference type="STRING" id="35608.A0A2U1P3I7"/>
<keyword evidence="2" id="KW-0963">Cytoplasm</keyword>
<evidence type="ECO:0000256" key="6">
    <source>
        <dbReference type="SAM" id="MobiDB-lite"/>
    </source>
</evidence>
<evidence type="ECO:0000256" key="3">
    <source>
        <dbReference type="ARBA" id="ARBA00022528"/>
    </source>
</evidence>
<dbReference type="GO" id="GO:0006412">
    <property type="term" value="P:translation"/>
    <property type="evidence" value="ECO:0007669"/>
    <property type="project" value="InterPro"/>
</dbReference>
<dbReference type="FunFam" id="4.10.1060.50:FF:000001">
    <property type="entry name" value="ubiquitin-60S ribosomal protein L40"/>
    <property type="match status" value="1"/>
</dbReference>
<dbReference type="Gene3D" id="4.10.1060.50">
    <property type="match status" value="1"/>
</dbReference>
<organism evidence="8 9">
    <name type="scientific">Artemisia annua</name>
    <name type="common">Sweet wormwood</name>
    <dbReference type="NCBI Taxonomy" id="35608"/>
    <lineage>
        <taxon>Eukaryota</taxon>
        <taxon>Viridiplantae</taxon>
        <taxon>Streptophyta</taxon>
        <taxon>Embryophyta</taxon>
        <taxon>Tracheophyta</taxon>
        <taxon>Spermatophyta</taxon>
        <taxon>Magnoliopsida</taxon>
        <taxon>eudicotyledons</taxon>
        <taxon>Gunneridae</taxon>
        <taxon>Pentapetalae</taxon>
        <taxon>asterids</taxon>
        <taxon>campanulids</taxon>
        <taxon>Asterales</taxon>
        <taxon>Asteraceae</taxon>
        <taxon>Asteroideae</taxon>
        <taxon>Anthemideae</taxon>
        <taxon>Artemisiinae</taxon>
        <taxon>Artemisia</taxon>
    </lineage>
</organism>
<evidence type="ECO:0000256" key="2">
    <source>
        <dbReference type="ARBA" id="ARBA00022490"/>
    </source>
</evidence>
<gene>
    <name evidence="8" type="ORF">CTI12_AA198240</name>
</gene>
<reference evidence="8 9" key="1">
    <citation type="journal article" date="2018" name="Mol. Plant">
        <title>The genome of Artemisia annua provides insight into the evolution of Asteraceae family and artemisinin biosynthesis.</title>
        <authorList>
            <person name="Shen Q."/>
            <person name="Zhang L."/>
            <person name="Liao Z."/>
            <person name="Wang S."/>
            <person name="Yan T."/>
            <person name="Shi P."/>
            <person name="Liu M."/>
            <person name="Fu X."/>
            <person name="Pan Q."/>
            <person name="Wang Y."/>
            <person name="Lv Z."/>
            <person name="Lu X."/>
            <person name="Zhang F."/>
            <person name="Jiang W."/>
            <person name="Ma Y."/>
            <person name="Chen M."/>
            <person name="Hao X."/>
            <person name="Li L."/>
            <person name="Tang Y."/>
            <person name="Lv G."/>
            <person name="Zhou Y."/>
            <person name="Sun X."/>
            <person name="Brodelius P.E."/>
            <person name="Rose J.K.C."/>
            <person name="Tang K."/>
        </authorList>
    </citation>
    <scope>NUCLEOTIDE SEQUENCE [LARGE SCALE GENOMIC DNA]</scope>
    <source>
        <strain evidence="9">cv. Huhao1</strain>
        <tissue evidence="8">Leaf</tissue>
    </source>
</reference>
<keyword evidence="5" id="KW-0687">Ribonucleoprotein</keyword>
<dbReference type="SUPFAM" id="SSF57829">
    <property type="entry name" value="Zn-binding ribosomal proteins"/>
    <property type="match status" value="1"/>
</dbReference>
<dbReference type="EMBL" id="PKPP01001746">
    <property type="protein sequence ID" value="PWA80260.1"/>
    <property type="molecule type" value="Genomic_DNA"/>
</dbReference>
<protein>
    <submittedName>
        <fullName evidence="8">Ubiquitin</fullName>
    </submittedName>
</protein>
<dbReference type="InterPro" id="IPR001975">
    <property type="entry name" value="Ribosomal_eL40_dom"/>
</dbReference>
<sequence length="237" mass="25952">MTDDGTTNGAGGYYLSPGPQSYYSNAGYNGNGGYYDVGSYGNGGYYNGFYGYGGYIGNGYSYPEPAVYQRNTGHDHIECAGHASKCSGHHNEKPMTANKIPDKPPTDKTQDKSSKSIFQKLAGFRKDLTSRVIPKCGSIALARICSVSSPNSQIHNPMCGVSLASESTVHLVLRLRGGRLLPSNWVVNLPLGLKYKQDIKICRKCYARLHPRATNCRKKKCGHSNQLRPKKRPGQHQ</sequence>
<dbReference type="AlphaFoldDB" id="A0A2U1P3I7"/>
<evidence type="ECO:0000313" key="8">
    <source>
        <dbReference type="EMBL" id="PWA80260.1"/>
    </source>
</evidence>
<feature type="region of interest" description="Disordered" evidence="6">
    <location>
        <begin position="86"/>
        <end position="114"/>
    </location>
</feature>
<proteinExistence type="predicted"/>
<name>A0A2U1P3I7_ARTAN</name>
<dbReference type="InterPro" id="IPR038587">
    <property type="entry name" value="Ribosomal_eL40_sf"/>
</dbReference>
<keyword evidence="3" id="KW-0934">Plastid</keyword>
<keyword evidence="3" id="KW-0150">Chloroplast</keyword>
<dbReference type="GO" id="GO:1990904">
    <property type="term" value="C:ribonucleoprotein complex"/>
    <property type="evidence" value="ECO:0007669"/>
    <property type="project" value="UniProtKB-KW"/>
</dbReference>
<keyword evidence="4" id="KW-0689">Ribosomal protein</keyword>
<dbReference type="Pfam" id="PF01020">
    <property type="entry name" value="Ribosomal_L40e"/>
    <property type="match status" value="1"/>
</dbReference>
<evidence type="ECO:0000256" key="1">
    <source>
        <dbReference type="ARBA" id="ARBA00004496"/>
    </source>
</evidence>
<dbReference type="GO" id="GO:0003735">
    <property type="term" value="F:structural constituent of ribosome"/>
    <property type="evidence" value="ECO:0007669"/>
    <property type="project" value="InterPro"/>
</dbReference>
<feature type="region of interest" description="Disordered" evidence="6">
    <location>
        <begin position="218"/>
        <end position="237"/>
    </location>
</feature>
<comment type="caution">
    <text evidence="8">The sequence shown here is derived from an EMBL/GenBank/DDBJ whole genome shotgun (WGS) entry which is preliminary data.</text>
</comment>
<evidence type="ECO:0000313" key="9">
    <source>
        <dbReference type="Proteomes" id="UP000245207"/>
    </source>
</evidence>
<dbReference type="GO" id="GO:0005840">
    <property type="term" value="C:ribosome"/>
    <property type="evidence" value="ECO:0007669"/>
    <property type="project" value="UniProtKB-KW"/>
</dbReference>
<dbReference type="InterPro" id="IPR011332">
    <property type="entry name" value="Ribosomal_zn-bd"/>
</dbReference>
<evidence type="ECO:0000259" key="7">
    <source>
        <dbReference type="SMART" id="SM01377"/>
    </source>
</evidence>
<feature type="domain" description="Large ribosomal subunit protein eL40" evidence="7">
    <location>
        <begin position="183"/>
        <end position="234"/>
    </location>
</feature>
<accession>A0A2U1P3I7</accession>
<comment type="subcellular location">
    <subcellularLocation>
        <location evidence="1">Cytoplasm</location>
    </subcellularLocation>
</comment>
<dbReference type="SMART" id="SM01377">
    <property type="entry name" value="Ribosomal_L40e"/>
    <property type="match status" value="1"/>
</dbReference>
<feature type="compositionally biased region" description="Basic and acidic residues" evidence="6">
    <location>
        <begin position="100"/>
        <end position="114"/>
    </location>
</feature>
<evidence type="ECO:0000256" key="4">
    <source>
        <dbReference type="ARBA" id="ARBA00022980"/>
    </source>
</evidence>
<keyword evidence="9" id="KW-1185">Reference proteome</keyword>
<dbReference type="GO" id="GO:0005737">
    <property type="term" value="C:cytoplasm"/>
    <property type="evidence" value="ECO:0007669"/>
    <property type="project" value="UniProtKB-SubCell"/>
</dbReference>